<organism evidence="2">
    <name type="scientific">Salmonella typhi</name>
    <dbReference type="NCBI Taxonomy" id="90370"/>
    <lineage>
        <taxon>Bacteria</taxon>
        <taxon>Pseudomonadati</taxon>
        <taxon>Pseudomonadota</taxon>
        <taxon>Gammaproteobacteria</taxon>
        <taxon>Enterobacterales</taxon>
        <taxon>Enterobacteriaceae</taxon>
        <taxon>Salmonella</taxon>
    </lineage>
</organism>
<evidence type="ECO:0000313" key="3">
    <source>
        <dbReference type="EMBL" id="EBZ4081368.1"/>
    </source>
</evidence>
<evidence type="ECO:0000256" key="1">
    <source>
        <dbReference type="SAM" id="SignalP"/>
    </source>
</evidence>
<name>A0A5X0THX2_SALTI</name>
<accession>A0A5X0THX2</accession>
<proteinExistence type="predicted"/>
<feature type="signal peptide" evidence="1">
    <location>
        <begin position="1"/>
        <end position="21"/>
    </location>
</feature>
<evidence type="ECO:0008006" key="4">
    <source>
        <dbReference type="Google" id="ProtNLM"/>
    </source>
</evidence>
<keyword evidence="1" id="KW-0732">Signal</keyword>
<dbReference type="EMBL" id="AAGULE010000032">
    <property type="protein sequence ID" value="EBS1099776.1"/>
    <property type="molecule type" value="Genomic_DNA"/>
</dbReference>
<reference evidence="2" key="1">
    <citation type="submission" date="2018-09" db="EMBL/GenBank/DDBJ databases">
        <authorList>
            <person name="Ashton P.M."/>
            <person name="Dallman T."/>
            <person name="Nair S."/>
            <person name="De Pinna E."/>
            <person name="Peters T."/>
            <person name="Grant K."/>
        </authorList>
    </citation>
    <scope>NUCLEOTIDE SEQUENCE</scope>
    <source>
        <strain evidence="2">606246</strain>
        <strain evidence="3">619925</strain>
    </source>
</reference>
<comment type="caution">
    <text evidence="2">The sequence shown here is derived from an EMBL/GenBank/DDBJ whole genome shotgun (WGS) entry which is preliminary data.</text>
</comment>
<evidence type="ECO:0000313" key="2">
    <source>
        <dbReference type="EMBL" id="EBS1099776.1"/>
    </source>
</evidence>
<gene>
    <name evidence="2" type="ORF">D6Q30_16095</name>
    <name evidence="3" type="ORF">EBC38_05615</name>
</gene>
<dbReference type="AlphaFoldDB" id="A0A5X0THX2"/>
<sequence length="161" mass="18238">MYPAKLRIILNFAFRATGALATFFHPSHLLAVSSRGCKNLPPACNTKFIVQFSTECQQLLVSVAYLWYKACRTSDPFEDYTRWTGATNLTLCNNTHVSAHIPGCPLGSVIWDTWRHNPNLSIEVLNHGNCFHARHAQGWCSLWSPDPLLEPENEAFHLRRA</sequence>
<dbReference type="EMBL" id="AAHRAJ010000005">
    <property type="protein sequence ID" value="EBZ4081368.1"/>
    <property type="molecule type" value="Genomic_DNA"/>
</dbReference>
<protein>
    <recommendedName>
        <fullName evidence="4">Secreted protein</fullName>
    </recommendedName>
</protein>
<feature type="chain" id="PRO_5036374646" description="Secreted protein" evidence="1">
    <location>
        <begin position="22"/>
        <end position="161"/>
    </location>
</feature>